<name>A0A3B0VUR4_9ZZZZ</name>
<sequence>MQIKMVYISNNNPQTLSPTLNNLNSIQSKNTVLQVGQVLNATIKPLQGNQVQINMGTQTLLATSKEASLPTGTVQVQVKQTQPSIMLAIISNKPTPSNTQVQQTLQANYRQLMPAQTNISQAFQQISLLQALPPSLLSPINQLLDQMLKSGTPLSGKELKSRLEQSGLFLESKLKNSEQPKVQNDLKAKLLSLKQQTETLQAKSPSSQLTQLASLLTQAINRLTVQQLQLYENPLVTPLELPFERNKGVHKNTLEFRQNQNTSPASWELLMNIDLPQGELFTKLLMNQKGEISCIFWCETNVLESLVKEQLDTLNQQFLSHELPVNTIQIVPQKPITSTQSTQVALIDIHI</sequence>
<gene>
    <name evidence="1" type="ORF">MNBD_GAMMA04-1737</name>
</gene>
<proteinExistence type="predicted"/>
<organism evidence="1">
    <name type="scientific">hydrothermal vent metagenome</name>
    <dbReference type="NCBI Taxonomy" id="652676"/>
    <lineage>
        <taxon>unclassified sequences</taxon>
        <taxon>metagenomes</taxon>
        <taxon>ecological metagenomes</taxon>
    </lineage>
</organism>
<evidence type="ECO:0008006" key="2">
    <source>
        <dbReference type="Google" id="ProtNLM"/>
    </source>
</evidence>
<evidence type="ECO:0000313" key="1">
    <source>
        <dbReference type="EMBL" id="VAW47378.1"/>
    </source>
</evidence>
<dbReference type="EMBL" id="UOFB01000193">
    <property type="protein sequence ID" value="VAW47378.1"/>
    <property type="molecule type" value="Genomic_DNA"/>
</dbReference>
<protein>
    <recommendedName>
        <fullName evidence="2">Flagellar hook-length control protein-like C-terminal domain-containing protein</fullName>
    </recommendedName>
</protein>
<dbReference type="AlphaFoldDB" id="A0A3B0VUR4"/>
<accession>A0A3B0VUR4</accession>
<reference evidence="1" key="1">
    <citation type="submission" date="2018-06" db="EMBL/GenBank/DDBJ databases">
        <authorList>
            <person name="Zhirakovskaya E."/>
        </authorList>
    </citation>
    <scope>NUCLEOTIDE SEQUENCE</scope>
</reference>